<evidence type="ECO:0000313" key="2">
    <source>
        <dbReference type="Proteomes" id="UP001596407"/>
    </source>
</evidence>
<organism evidence="1 2">
    <name type="scientific">Halorussus caseinilyticus</name>
    <dbReference type="NCBI Taxonomy" id="3034025"/>
    <lineage>
        <taxon>Archaea</taxon>
        <taxon>Methanobacteriati</taxon>
        <taxon>Methanobacteriota</taxon>
        <taxon>Stenosarchaea group</taxon>
        <taxon>Halobacteria</taxon>
        <taxon>Halobacteriales</taxon>
        <taxon>Haladaptataceae</taxon>
        <taxon>Halorussus</taxon>
    </lineage>
</organism>
<gene>
    <name evidence="1" type="ORF">ACFQJ6_05785</name>
</gene>
<comment type="caution">
    <text evidence="1">The sequence shown here is derived from an EMBL/GenBank/DDBJ whole genome shotgun (WGS) entry which is preliminary data.</text>
</comment>
<evidence type="ECO:0008006" key="3">
    <source>
        <dbReference type="Google" id="ProtNLM"/>
    </source>
</evidence>
<reference evidence="1 2" key="1">
    <citation type="journal article" date="2019" name="Int. J. Syst. Evol. Microbiol.">
        <title>The Global Catalogue of Microorganisms (GCM) 10K type strain sequencing project: providing services to taxonomists for standard genome sequencing and annotation.</title>
        <authorList>
            <consortium name="The Broad Institute Genomics Platform"/>
            <consortium name="The Broad Institute Genome Sequencing Center for Infectious Disease"/>
            <person name="Wu L."/>
            <person name="Ma J."/>
        </authorList>
    </citation>
    <scope>NUCLEOTIDE SEQUENCE [LARGE SCALE GENOMIC DNA]</scope>
    <source>
        <strain evidence="1 2">DT72</strain>
    </source>
</reference>
<dbReference type="SUPFAM" id="SSF52129">
    <property type="entry name" value="Caspase-like"/>
    <property type="match status" value="1"/>
</dbReference>
<accession>A0ABD5WLE8</accession>
<dbReference type="InterPro" id="IPR029030">
    <property type="entry name" value="Caspase-like_dom_sf"/>
</dbReference>
<dbReference type="AlphaFoldDB" id="A0ABD5WLE8"/>
<sequence>MCDFVNYDVTIHEELTTAELADLLESSADFLHYIGHADEEGFRCVDGHLDADSLESVGVEAFLLNACRSYEQGAKLVEKGSTGGVVTLAEVVNSAATKVGRALRGC</sequence>
<protein>
    <recommendedName>
        <fullName evidence="3">CHAT domain-containing protein</fullName>
    </recommendedName>
</protein>
<dbReference type="EMBL" id="JBHSZH010000005">
    <property type="protein sequence ID" value="MFC7079725.1"/>
    <property type="molecule type" value="Genomic_DNA"/>
</dbReference>
<evidence type="ECO:0000313" key="1">
    <source>
        <dbReference type="EMBL" id="MFC7079725.1"/>
    </source>
</evidence>
<proteinExistence type="predicted"/>
<dbReference type="RefSeq" id="WP_382209197.1">
    <property type="nucleotide sequence ID" value="NZ_JBHSZH010000005.1"/>
</dbReference>
<dbReference type="Proteomes" id="UP001596407">
    <property type="component" value="Unassembled WGS sequence"/>
</dbReference>
<name>A0ABD5WLE8_9EURY</name>
<keyword evidence="2" id="KW-1185">Reference proteome</keyword>